<evidence type="ECO:0000313" key="1">
    <source>
        <dbReference type="EMBL" id="KAK8213607.1"/>
    </source>
</evidence>
<dbReference type="Proteomes" id="UP001320706">
    <property type="component" value="Unassembled WGS sequence"/>
</dbReference>
<accession>A0ACC3SI48</accession>
<comment type="caution">
    <text evidence="1">The sequence shown here is derived from an EMBL/GenBank/DDBJ whole genome shotgun (WGS) entry which is preliminary data.</text>
</comment>
<protein>
    <submittedName>
        <fullName evidence="1">Uncharacterized protein</fullName>
    </submittedName>
</protein>
<name>A0ACC3SI48_9PEZI</name>
<evidence type="ECO:0000313" key="2">
    <source>
        <dbReference type="Proteomes" id="UP001320706"/>
    </source>
</evidence>
<dbReference type="EMBL" id="JAMKPW020000011">
    <property type="protein sequence ID" value="KAK8213607.1"/>
    <property type="molecule type" value="Genomic_DNA"/>
</dbReference>
<sequence length="1178" mass="133272">MAHIANSLKEKGNALFRSGDFTGAEAQYTLAIQKDSRNPLLFTNRANARLKLQRWEAQAQLALHHPHEALSSALRAYDQVIYPTAGTAASTANSISTISAFVLQCKRAKFESRERERLRRRGDVLAELEDALENNKRQALDELETRLRNEEVGVIEADEQRKELLDEYQKKIDELRNVFALADPANHQPREVPDYLVDTITFEIMHDPVVTKNGHSYERATLIEHLKRSPTDPLTREPLTIDELKPNVFTTRTDRLSIMSDIVENSYQRYKSLTKIWLTWLVETAQGREQGSAENDRTARSKRRATKKRRAKHSGGVEEITVSGLLRLAESISQATDLGPEVPLHILRCIEDTIAGRKECAAWYARKESPPGSDLEKQHEGHRHFINVLEQILSLLRRRATKQTTPKMHKEQKAHDKIPKEPTQPQTDINILFSHLAVEEPAAWDASQQHSNPPESSQSKRTTSKKTSKRTTSKKTYKLEDQEDDVDFAVYCHFRDLYSIREYIREQWLKFAAGEASLETVAFTTNAAFGMMRRSEQELNNAHPHLIDYECMLAHGKTTHSRIPKECAASSASVTPQPKTVDGLHDFAGSQAYDVLCKCQAAVRQIRIDKGNCKVRVTTRSLDGDNEDSESIHDVRTAQNHLGVMLGEAAFLGLIDYDTLFGDDLLRGMTLFLKTNEIKSWFVAACQATIDIFCCLSTRPHCAFQALQVAASHAKTVIDSYFNYPNGMIYHDRPGIFHPYELGLLTTKAIIHFWVEKDALAEAKASTGAEGYTAKPFDLLKSHPILCGLLANHIKLRLYEDSIEISNLSYCTLNVAHLYNAMRHTKKLPQPWEEMDGLIDLQGADHLFVGNMPTMQPQFASKILLAMGIGITTLSKDFQCRLKGDERLASLSKRGPRQLRTNSLLLQLSEQPEVQKHLDINWTKLMDFVGLMLEKCVKITQSKNCSTAMRMIAKDWQNTKTLSQVQLLSALCQTLREEEAHMNFDYLSVIRRCKAIMSGLARSPVPDKTFIPRHVSRSADGEYPVIFCHAILMDHQSRGTILDEAVPYVRSIVEPDIGEKEIEPSDRADVPAPTSTGSHAHRLDNSNNPGPLQEELDNPSVSSVELLTMINLIIGKLRNPPFPKGPSFQESTALDWAVLKAMRRGGSEALDDALRKREQYYADARERYRRAHRMRHGR</sequence>
<reference evidence="1" key="1">
    <citation type="submission" date="2024-02" db="EMBL/GenBank/DDBJ databases">
        <title>Metagenome Assembled Genome of Zalaria obscura JY119.</title>
        <authorList>
            <person name="Vighnesh L."/>
            <person name="Jagadeeshwari U."/>
            <person name="Venkata Ramana C."/>
            <person name="Sasikala C."/>
        </authorList>
    </citation>
    <scope>NUCLEOTIDE SEQUENCE</scope>
    <source>
        <strain evidence="1">JY119</strain>
    </source>
</reference>
<gene>
    <name evidence="1" type="ORF">M8818_002911</name>
</gene>
<organism evidence="1 2">
    <name type="scientific">Zalaria obscura</name>
    <dbReference type="NCBI Taxonomy" id="2024903"/>
    <lineage>
        <taxon>Eukaryota</taxon>
        <taxon>Fungi</taxon>
        <taxon>Dikarya</taxon>
        <taxon>Ascomycota</taxon>
        <taxon>Pezizomycotina</taxon>
        <taxon>Dothideomycetes</taxon>
        <taxon>Dothideomycetidae</taxon>
        <taxon>Dothideales</taxon>
        <taxon>Zalariaceae</taxon>
        <taxon>Zalaria</taxon>
    </lineage>
</organism>
<proteinExistence type="predicted"/>
<keyword evidence="2" id="KW-1185">Reference proteome</keyword>